<dbReference type="RefSeq" id="WP_057800058.1">
    <property type="nucleotide sequence ID" value="NZ_BJZZ01000027.1"/>
</dbReference>
<proteinExistence type="predicted"/>
<evidence type="ECO:0000256" key="3">
    <source>
        <dbReference type="ARBA" id="ARBA00023002"/>
    </source>
</evidence>
<evidence type="ECO:0000313" key="5">
    <source>
        <dbReference type="EMBL" id="KRO23668.1"/>
    </source>
</evidence>
<reference evidence="5 6" key="1">
    <citation type="journal article" date="2015" name="Genome Announc.">
        <title>Expanding the biotechnology potential of lactobacilli through comparative genomics of 213 strains and associated genera.</title>
        <authorList>
            <person name="Sun Z."/>
            <person name="Harris H.M."/>
            <person name="McCann A."/>
            <person name="Guo C."/>
            <person name="Argimon S."/>
            <person name="Zhang W."/>
            <person name="Yang X."/>
            <person name="Jeffery I.B."/>
            <person name="Cooney J.C."/>
            <person name="Kagawa T.F."/>
            <person name="Liu W."/>
            <person name="Song Y."/>
            <person name="Salvetti E."/>
            <person name="Wrobel A."/>
            <person name="Rasinkangas P."/>
            <person name="Parkhill J."/>
            <person name="Rea M.C."/>
            <person name="O'Sullivan O."/>
            <person name="Ritari J."/>
            <person name="Douillard F.P."/>
            <person name="Paul Ross R."/>
            <person name="Yang R."/>
            <person name="Briner A.E."/>
            <person name="Felis G.E."/>
            <person name="de Vos W.M."/>
            <person name="Barrangou R."/>
            <person name="Klaenhammer T.R."/>
            <person name="Caufield P.W."/>
            <person name="Cui Y."/>
            <person name="Zhang H."/>
            <person name="O'Toole P.W."/>
        </authorList>
    </citation>
    <scope>NUCLEOTIDE SEQUENCE [LARGE SCALE GENOMIC DNA]</scope>
    <source>
        <strain evidence="5 6">DSM 23026</strain>
    </source>
</reference>
<dbReference type="OrthoDB" id="9810617at2"/>
<keyword evidence="6" id="KW-1185">Reference proteome</keyword>
<dbReference type="PATRIC" id="fig|480391.4.peg.889"/>
<dbReference type="PANTHER" id="PTHR43035">
    <property type="entry name" value="FATTY ACID REPRESSION MUTANT PROTEIN 2-RELATED"/>
    <property type="match status" value="1"/>
</dbReference>
<dbReference type="GO" id="GO:0034599">
    <property type="term" value="P:cellular response to oxidative stress"/>
    <property type="evidence" value="ECO:0007669"/>
    <property type="project" value="InterPro"/>
</dbReference>
<organism evidence="5 6">
    <name type="scientific">Pediococcus argentinicus</name>
    <dbReference type="NCBI Taxonomy" id="480391"/>
    <lineage>
        <taxon>Bacteria</taxon>
        <taxon>Bacillati</taxon>
        <taxon>Bacillota</taxon>
        <taxon>Bacilli</taxon>
        <taxon>Lactobacillales</taxon>
        <taxon>Lactobacillaceae</taxon>
        <taxon>Pediococcus</taxon>
    </lineage>
</organism>
<evidence type="ECO:0000313" key="6">
    <source>
        <dbReference type="Proteomes" id="UP000051249"/>
    </source>
</evidence>
<comment type="subcellular location">
    <subcellularLocation>
        <location evidence="1">Cytoplasm</location>
    </subcellularLocation>
</comment>
<dbReference type="Proteomes" id="UP000051249">
    <property type="component" value="Unassembled WGS sequence"/>
</dbReference>
<comment type="caution">
    <text evidence="5">The sequence shown here is derived from an EMBL/GenBank/DDBJ whole genome shotgun (WGS) entry which is preliminary data.</text>
</comment>
<dbReference type="Gene3D" id="3.40.109.10">
    <property type="entry name" value="NADH Oxidase"/>
    <property type="match status" value="1"/>
</dbReference>
<keyword evidence="2" id="KW-0963">Cytoplasm</keyword>
<feature type="domain" description="Nitroreductase" evidence="4">
    <location>
        <begin position="9"/>
        <end position="179"/>
    </location>
</feature>
<dbReference type="GO" id="GO:0005737">
    <property type="term" value="C:cytoplasm"/>
    <property type="evidence" value="ECO:0007669"/>
    <property type="project" value="UniProtKB-SubCell"/>
</dbReference>
<protein>
    <submittedName>
        <fullName evidence="5">Nitroreductase family protein</fullName>
    </submittedName>
</protein>
<name>A0A0R2NCV0_9LACO</name>
<dbReference type="AlphaFoldDB" id="A0A0R2NCV0"/>
<evidence type="ECO:0000256" key="1">
    <source>
        <dbReference type="ARBA" id="ARBA00004496"/>
    </source>
</evidence>
<dbReference type="FunFam" id="3.40.109.10:FF:000001">
    <property type="entry name" value="Nitroreductase family"/>
    <property type="match status" value="1"/>
</dbReference>
<sequence>MKSDYLNLLKQRRTIYNLGKNVSQSPDEIIDLVEQVIKESPTAFNGQSTRAVFLFGKNHDRLWKIVEERLKSEVPSEEAYQNTVNKIENSFRAGFGTILFYKDEDVVKGLQEAAPLYADNFPNWSEQTQGNINLGTWITLAENGIGASLQHYNPLIDELVRKEFDIPENWTLRSQMPFGSIEAPAGEKEYMSDEDRFKVFK</sequence>
<gene>
    <name evidence="5" type="ORF">IV88_GL000877</name>
</gene>
<dbReference type="InterPro" id="IPR000415">
    <property type="entry name" value="Nitroreductase-like"/>
</dbReference>
<dbReference type="Pfam" id="PF00881">
    <property type="entry name" value="Nitroreductase"/>
    <property type="match status" value="1"/>
</dbReference>
<dbReference type="GO" id="GO:0016491">
    <property type="term" value="F:oxidoreductase activity"/>
    <property type="evidence" value="ECO:0007669"/>
    <property type="project" value="UniProtKB-KW"/>
</dbReference>
<dbReference type="InterPro" id="IPR033877">
    <property type="entry name" value="Frm2/Hbn1"/>
</dbReference>
<keyword evidence="3" id="KW-0560">Oxidoreductase</keyword>
<dbReference type="CDD" id="cd02140">
    <property type="entry name" value="Frm2-like"/>
    <property type="match status" value="1"/>
</dbReference>
<accession>A0A0R2NCV0</accession>
<evidence type="ECO:0000256" key="2">
    <source>
        <dbReference type="ARBA" id="ARBA00022490"/>
    </source>
</evidence>
<dbReference type="EMBL" id="JQCQ01000028">
    <property type="protein sequence ID" value="KRO23668.1"/>
    <property type="molecule type" value="Genomic_DNA"/>
</dbReference>
<dbReference type="SUPFAM" id="SSF55469">
    <property type="entry name" value="FMN-dependent nitroreductase-like"/>
    <property type="match status" value="1"/>
</dbReference>
<evidence type="ECO:0000259" key="4">
    <source>
        <dbReference type="Pfam" id="PF00881"/>
    </source>
</evidence>
<dbReference type="InterPro" id="IPR029479">
    <property type="entry name" value="Nitroreductase"/>
</dbReference>
<dbReference type="PANTHER" id="PTHR43035:SF1">
    <property type="entry name" value="FATTY ACID REPRESSION MUTANT PROTEIN 2-RELATED"/>
    <property type="match status" value="1"/>
</dbReference>